<proteinExistence type="predicted"/>
<dbReference type="Gene3D" id="1.10.10.60">
    <property type="entry name" value="Homeodomain-like"/>
    <property type="match status" value="2"/>
</dbReference>
<dbReference type="InterPro" id="IPR003313">
    <property type="entry name" value="AraC-bd"/>
</dbReference>
<keyword evidence="5" id="KW-0804">Transcription</keyword>
<keyword evidence="2" id="KW-0805">Transcription regulation</keyword>
<dbReference type="GO" id="GO:0003700">
    <property type="term" value="F:DNA-binding transcription factor activity"/>
    <property type="evidence" value="ECO:0007669"/>
    <property type="project" value="InterPro"/>
</dbReference>
<name>A0A5E4Y1W1_9BURK</name>
<feature type="domain" description="HTH araC/xylS-type" evidence="6">
    <location>
        <begin position="170"/>
        <end position="270"/>
    </location>
</feature>
<dbReference type="Proteomes" id="UP000406256">
    <property type="component" value="Unassembled WGS sequence"/>
</dbReference>
<gene>
    <name evidence="7" type="ORF">PAN31108_04238</name>
</gene>
<dbReference type="InterPro" id="IPR018062">
    <property type="entry name" value="HTH_AraC-typ_CS"/>
</dbReference>
<keyword evidence="8" id="KW-1185">Reference proteome</keyword>
<protein>
    <submittedName>
        <fullName evidence="7">AraC family transcriptional regulator</fullName>
    </submittedName>
</protein>
<dbReference type="Gene3D" id="2.60.120.10">
    <property type="entry name" value="Jelly Rolls"/>
    <property type="match status" value="1"/>
</dbReference>
<dbReference type="PANTHER" id="PTHR11019">
    <property type="entry name" value="HTH-TYPE TRANSCRIPTIONAL REGULATOR NIMR"/>
    <property type="match status" value="1"/>
</dbReference>
<evidence type="ECO:0000256" key="2">
    <source>
        <dbReference type="ARBA" id="ARBA00023015"/>
    </source>
</evidence>
<dbReference type="PRINTS" id="PR00032">
    <property type="entry name" value="HTHARAC"/>
</dbReference>
<dbReference type="Pfam" id="PF02311">
    <property type="entry name" value="AraC_binding"/>
    <property type="match status" value="1"/>
</dbReference>
<dbReference type="Pfam" id="PF12833">
    <property type="entry name" value="HTH_18"/>
    <property type="match status" value="1"/>
</dbReference>
<dbReference type="AlphaFoldDB" id="A0A5E4Y1W1"/>
<dbReference type="FunFam" id="1.10.10.60:FF:000132">
    <property type="entry name" value="AraC family transcriptional regulator"/>
    <property type="match status" value="1"/>
</dbReference>
<sequence>MLKIGHLPHDTRMSAPTAKTKPQRHVLNGFGMDGARTAGASRLNRWHQHPQGQLIYIAAGHFHIRTEFGAWLLPPKRAVWIPPDLMHWGELTGVRTGSNILLAPAYCATLPDRPQVLSVGALFEALIERVAAWRTETAASQEDERVVAVLIDEIRAARHEPLHLPMPSDKRLLKMTELVLKAPGRELSLETLSSMAGLSTRTARRLFAASVGMTLSEWRQQARLMRAVEMLSEGESVSTIADALGYASPSNFIAMFRMAFGVTPGKYVGIGRPRA</sequence>
<dbReference type="SUPFAM" id="SSF46689">
    <property type="entry name" value="Homeodomain-like"/>
    <property type="match status" value="1"/>
</dbReference>
<dbReference type="PROSITE" id="PS01124">
    <property type="entry name" value="HTH_ARAC_FAMILY_2"/>
    <property type="match status" value="1"/>
</dbReference>
<dbReference type="InterPro" id="IPR018060">
    <property type="entry name" value="HTH_AraC"/>
</dbReference>
<dbReference type="EMBL" id="CABPSB010000019">
    <property type="protein sequence ID" value="VVE42600.1"/>
    <property type="molecule type" value="Genomic_DNA"/>
</dbReference>
<organism evidence="7 8">
    <name type="scientific">Pandoraea anhela</name>
    <dbReference type="NCBI Taxonomy" id="2508295"/>
    <lineage>
        <taxon>Bacteria</taxon>
        <taxon>Pseudomonadati</taxon>
        <taxon>Pseudomonadota</taxon>
        <taxon>Betaproteobacteria</taxon>
        <taxon>Burkholderiales</taxon>
        <taxon>Burkholderiaceae</taxon>
        <taxon>Pandoraea</taxon>
    </lineage>
</organism>
<dbReference type="InterPro" id="IPR020449">
    <property type="entry name" value="Tscrpt_reg_AraC-type_HTH"/>
</dbReference>
<dbReference type="SMART" id="SM00342">
    <property type="entry name" value="HTH_ARAC"/>
    <property type="match status" value="1"/>
</dbReference>
<keyword evidence="1" id="KW-0678">Repressor</keyword>
<dbReference type="InterPro" id="IPR014710">
    <property type="entry name" value="RmlC-like_jellyroll"/>
</dbReference>
<dbReference type="InterPro" id="IPR009057">
    <property type="entry name" value="Homeodomain-like_sf"/>
</dbReference>
<evidence type="ECO:0000313" key="7">
    <source>
        <dbReference type="EMBL" id="VVE42600.1"/>
    </source>
</evidence>
<keyword evidence="4" id="KW-0010">Activator</keyword>
<dbReference type="GO" id="GO:0043565">
    <property type="term" value="F:sequence-specific DNA binding"/>
    <property type="evidence" value="ECO:0007669"/>
    <property type="project" value="InterPro"/>
</dbReference>
<accession>A0A5E4Y1W1</accession>
<evidence type="ECO:0000256" key="5">
    <source>
        <dbReference type="ARBA" id="ARBA00023163"/>
    </source>
</evidence>
<evidence type="ECO:0000313" key="8">
    <source>
        <dbReference type="Proteomes" id="UP000406256"/>
    </source>
</evidence>
<dbReference type="PANTHER" id="PTHR11019:SF159">
    <property type="entry name" value="TRANSCRIPTIONAL REGULATOR-RELATED"/>
    <property type="match status" value="1"/>
</dbReference>
<evidence type="ECO:0000256" key="1">
    <source>
        <dbReference type="ARBA" id="ARBA00022491"/>
    </source>
</evidence>
<evidence type="ECO:0000256" key="3">
    <source>
        <dbReference type="ARBA" id="ARBA00023125"/>
    </source>
</evidence>
<dbReference type="OrthoDB" id="9804543at2"/>
<dbReference type="PROSITE" id="PS00041">
    <property type="entry name" value="HTH_ARAC_FAMILY_1"/>
    <property type="match status" value="1"/>
</dbReference>
<reference evidence="7 8" key="1">
    <citation type="submission" date="2019-08" db="EMBL/GenBank/DDBJ databases">
        <authorList>
            <person name="Peeters C."/>
        </authorList>
    </citation>
    <scope>NUCLEOTIDE SEQUENCE [LARGE SCALE GENOMIC DNA]</scope>
    <source>
        <strain evidence="7 8">LMG 31108</strain>
    </source>
</reference>
<evidence type="ECO:0000256" key="4">
    <source>
        <dbReference type="ARBA" id="ARBA00023159"/>
    </source>
</evidence>
<keyword evidence="3" id="KW-0238">DNA-binding</keyword>
<evidence type="ECO:0000259" key="6">
    <source>
        <dbReference type="PROSITE" id="PS01124"/>
    </source>
</evidence>
<dbReference type="CDD" id="cd06124">
    <property type="entry name" value="cupin_NimR-like_N"/>
    <property type="match status" value="1"/>
</dbReference>
<dbReference type="InterPro" id="IPR011051">
    <property type="entry name" value="RmlC_Cupin_sf"/>
</dbReference>
<dbReference type="SUPFAM" id="SSF51182">
    <property type="entry name" value="RmlC-like cupins"/>
    <property type="match status" value="1"/>
</dbReference>